<evidence type="ECO:0000313" key="2">
    <source>
        <dbReference type="EMBL" id="AKM06354.1"/>
    </source>
</evidence>
<keyword evidence="1" id="KW-1133">Transmembrane helix</keyword>
<evidence type="ECO:0000256" key="1">
    <source>
        <dbReference type="SAM" id="Phobius"/>
    </source>
</evidence>
<accession>A0A0G3X6W4</accession>
<organism evidence="2 3">
    <name type="scientific">Pelagerythrobacter marensis</name>
    <dbReference type="NCBI Taxonomy" id="543877"/>
    <lineage>
        <taxon>Bacteria</taxon>
        <taxon>Pseudomonadati</taxon>
        <taxon>Pseudomonadota</taxon>
        <taxon>Alphaproteobacteria</taxon>
        <taxon>Sphingomonadales</taxon>
        <taxon>Erythrobacteraceae</taxon>
        <taxon>Pelagerythrobacter</taxon>
    </lineage>
</organism>
<dbReference type="AlphaFoldDB" id="A0A0G3X6W4"/>
<keyword evidence="1" id="KW-0472">Membrane</keyword>
<feature type="transmembrane region" description="Helical" evidence="1">
    <location>
        <begin position="45"/>
        <end position="62"/>
    </location>
</feature>
<evidence type="ECO:0008006" key="4">
    <source>
        <dbReference type="Google" id="ProtNLM"/>
    </source>
</evidence>
<gene>
    <name evidence="2" type="ORF">AM2010_265</name>
</gene>
<dbReference type="RefSeq" id="WP_047805545.1">
    <property type="nucleotide sequence ID" value="NZ_CP011805.1"/>
</dbReference>
<dbReference type="EMBL" id="CP011805">
    <property type="protein sequence ID" value="AKM06354.1"/>
    <property type="molecule type" value="Genomic_DNA"/>
</dbReference>
<sequence length="74" mass="8022">MKPAPALRYRTRHSAIRVFAIPAAIFVASAAGLALGLTGDGPRDLIAWLLLSLPLLAIGAAWRRRGLPSRYRKT</sequence>
<keyword evidence="1" id="KW-0812">Transmembrane</keyword>
<keyword evidence="3" id="KW-1185">Reference proteome</keyword>
<feature type="transmembrane region" description="Helical" evidence="1">
    <location>
        <begin position="18"/>
        <end position="39"/>
    </location>
</feature>
<dbReference type="KEGG" id="amx:AM2010_265"/>
<dbReference type="Proteomes" id="UP000037643">
    <property type="component" value="Chromosome"/>
</dbReference>
<protein>
    <recommendedName>
        <fullName evidence="4">DUF4175 domain-containing protein</fullName>
    </recommendedName>
</protein>
<name>A0A0G3X6W4_9SPHN</name>
<proteinExistence type="predicted"/>
<dbReference type="PATRIC" id="fig|543877.4.peg.266"/>
<dbReference type="STRING" id="543877.AM2010_265"/>
<evidence type="ECO:0000313" key="3">
    <source>
        <dbReference type="Proteomes" id="UP000037643"/>
    </source>
</evidence>
<reference evidence="2 3" key="1">
    <citation type="submission" date="2015-06" db="EMBL/GenBank/DDBJ databases">
        <authorList>
            <person name="Kim K.M."/>
        </authorList>
    </citation>
    <scope>NUCLEOTIDE SEQUENCE [LARGE SCALE GENOMIC DNA]</scope>
    <source>
        <strain evidence="2 3">KCTC 22370</strain>
    </source>
</reference>